<dbReference type="AlphaFoldDB" id="A0A9X3BIB9"/>
<dbReference type="EMBL" id="JAOTIF010000008">
    <property type="protein sequence ID" value="MCU7549863.1"/>
    <property type="molecule type" value="Genomic_DNA"/>
</dbReference>
<dbReference type="Proteomes" id="UP001155483">
    <property type="component" value="Unassembled WGS sequence"/>
</dbReference>
<sequence>MDAEQLYATMKQDTSKVWYTLEDISEITNEDVFNIEKVLNKSDLFVRSSMLSKNGEQLYTTKNDFKKNASFAQKIIGAFKNRID</sequence>
<reference evidence="1" key="1">
    <citation type="submission" date="2022-09" db="EMBL/GenBank/DDBJ databases">
        <authorList>
            <person name="Yuan C."/>
            <person name="Ke Z."/>
        </authorList>
    </citation>
    <scope>NUCLEOTIDE SEQUENCE</scope>
    <source>
        <strain evidence="1">LB-8</strain>
    </source>
</reference>
<organism evidence="1 2">
    <name type="scientific">Paraflavisolibacter caeni</name>
    <dbReference type="NCBI Taxonomy" id="2982496"/>
    <lineage>
        <taxon>Bacteria</taxon>
        <taxon>Pseudomonadati</taxon>
        <taxon>Bacteroidota</taxon>
        <taxon>Chitinophagia</taxon>
        <taxon>Chitinophagales</taxon>
        <taxon>Chitinophagaceae</taxon>
        <taxon>Paraflavisolibacter</taxon>
    </lineage>
</organism>
<reference evidence="1" key="2">
    <citation type="submission" date="2023-04" db="EMBL/GenBank/DDBJ databases">
        <title>Paracnuella aquatica gen. nov., sp. nov., a member of the family Chitinophagaceae isolated from a hot spring.</title>
        <authorList>
            <person name="Wang C."/>
        </authorList>
    </citation>
    <scope>NUCLEOTIDE SEQUENCE</scope>
    <source>
        <strain evidence="1">LB-8</strain>
    </source>
</reference>
<gene>
    <name evidence="1" type="ORF">OCK74_12095</name>
</gene>
<dbReference type="RefSeq" id="WP_279297304.1">
    <property type="nucleotide sequence ID" value="NZ_JAOTIF010000008.1"/>
</dbReference>
<evidence type="ECO:0000313" key="1">
    <source>
        <dbReference type="EMBL" id="MCU7549863.1"/>
    </source>
</evidence>
<keyword evidence="2" id="KW-1185">Reference proteome</keyword>
<protein>
    <submittedName>
        <fullName evidence="1">Uncharacterized protein</fullName>
    </submittedName>
</protein>
<comment type="caution">
    <text evidence="1">The sequence shown here is derived from an EMBL/GenBank/DDBJ whole genome shotgun (WGS) entry which is preliminary data.</text>
</comment>
<proteinExistence type="predicted"/>
<name>A0A9X3BIB9_9BACT</name>
<evidence type="ECO:0000313" key="2">
    <source>
        <dbReference type="Proteomes" id="UP001155483"/>
    </source>
</evidence>
<accession>A0A9X3BIB9</accession>